<keyword evidence="2" id="KW-0472">Membrane</keyword>
<evidence type="ECO:0000313" key="3">
    <source>
        <dbReference type="EMBL" id="MBM2622389.1"/>
    </source>
</evidence>
<keyword evidence="2" id="KW-0812">Transmembrane</keyword>
<reference evidence="3 4" key="1">
    <citation type="submission" date="2021-01" db="EMBL/GenBank/DDBJ databases">
        <title>Actinoplanes sp. nov. LDG1-06 isolated from lichen.</title>
        <authorList>
            <person name="Saeng-In P."/>
            <person name="Phongsopitanun W."/>
            <person name="Kanchanasin P."/>
            <person name="Yuki M."/>
            <person name="Kudo T."/>
            <person name="Ohkuma M."/>
            <person name="Tanasupawat S."/>
        </authorList>
    </citation>
    <scope>NUCLEOTIDE SEQUENCE [LARGE SCALE GENOMIC DNA]</scope>
    <source>
        <strain evidence="3 4">LDG1-06</strain>
    </source>
</reference>
<comment type="caution">
    <text evidence="3">The sequence shown here is derived from an EMBL/GenBank/DDBJ whole genome shotgun (WGS) entry which is preliminary data.</text>
</comment>
<dbReference type="RefSeq" id="WP_203382737.1">
    <property type="nucleotide sequence ID" value="NZ_JAENHP010000025.1"/>
</dbReference>
<evidence type="ECO:0000256" key="2">
    <source>
        <dbReference type="SAM" id="Phobius"/>
    </source>
</evidence>
<evidence type="ECO:0000313" key="4">
    <source>
        <dbReference type="Proteomes" id="UP000632138"/>
    </source>
</evidence>
<evidence type="ECO:0000256" key="1">
    <source>
        <dbReference type="SAM" id="MobiDB-lite"/>
    </source>
</evidence>
<keyword evidence="2" id="KW-1133">Transmembrane helix</keyword>
<gene>
    <name evidence="3" type="ORF">JIG36_43495</name>
</gene>
<protein>
    <submittedName>
        <fullName evidence="3">Uncharacterized protein</fullName>
    </submittedName>
</protein>
<proteinExistence type="predicted"/>
<keyword evidence="4" id="KW-1185">Reference proteome</keyword>
<sequence length="136" mass="13796">MTDDRRPHAAVTGQFLSAPTPQRLVPSPRSSPEGGPLIDLSVPPAPERSQMATAVVRRPSTLVAAGIAVFLAGGVTYATFRPAPAMEPAPPAATAEVSPPAMPPAGRSGIPAEAAERARRSPDVATSASRGGQRAG</sequence>
<feature type="region of interest" description="Disordered" evidence="1">
    <location>
        <begin position="1"/>
        <end position="40"/>
    </location>
</feature>
<accession>A0ABS2ARE4</accession>
<feature type="transmembrane region" description="Helical" evidence="2">
    <location>
        <begin position="61"/>
        <end position="80"/>
    </location>
</feature>
<organism evidence="3 4">
    <name type="scientific">Paractinoplanes ovalisporus</name>
    <dbReference type="NCBI Taxonomy" id="2810368"/>
    <lineage>
        <taxon>Bacteria</taxon>
        <taxon>Bacillati</taxon>
        <taxon>Actinomycetota</taxon>
        <taxon>Actinomycetes</taxon>
        <taxon>Micromonosporales</taxon>
        <taxon>Micromonosporaceae</taxon>
        <taxon>Paractinoplanes</taxon>
    </lineage>
</organism>
<feature type="region of interest" description="Disordered" evidence="1">
    <location>
        <begin position="85"/>
        <end position="136"/>
    </location>
</feature>
<dbReference type="Proteomes" id="UP000632138">
    <property type="component" value="Unassembled WGS sequence"/>
</dbReference>
<dbReference type="EMBL" id="JAENHP010000025">
    <property type="protein sequence ID" value="MBM2622389.1"/>
    <property type="molecule type" value="Genomic_DNA"/>
</dbReference>
<name>A0ABS2ARE4_9ACTN</name>